<gene>
    <name evidence="4" type="ORF">E1283_17935</name>
</gene>
<dbReference type="InterPro" id="IPR020568">
    <property type="entry name" value="Ribosomal_Su5_D2-typ_SF"/>
</dbReference>
<dbReference type="GO" id="GO:0005524">
    <property type="term" value="F:ATP binding"/>
    <property type="evidence" value="ECO:0007669"/>
    <property type="project" value="InterPro"/>
</dbReference>
<dbReference type="GO" id="GO:0016301">
    <property type="term" value="F:kinase activity"/>
    <property type="evidence" value="ECO:0007669"/>
    <property type="project" value="UniProtKB-KW"/>
</dbReference>
<dbReference type="Gene3D" id="3.30.230.10">
    <property type="match status" value="1"/>
</dbReference>
<dbReference type="InterPro" id="IPR006204">
    <property type="entry name" value="GHMP_kinase_N_dom"/>
</dbReference>
<dbReference type="RefSeq" id="WP_132819081.1">
    <property type="nucleotide sequence ID" value="NZ_SMKI01000180.1"/>
</dbReference>
<dbReference type="EMBL" id="SMKI01000180">
    <property type="protein sequence ID" value="TDC73825.1"/>
    <property type="molecule type" value="Genomic_DNA"/>
</dbReference>
<dbReference type="Proteomes" id="UP000295345">
    <property type="component" value="Unassembled WGS sequence"/>
</dbReference>
<dbReference type="Pfam" id="PF00288">
    <property type="entry name" value="GHMP_kinases_N"/>
    <property type="match status" value="1"/>
</dbReference>
<evidence type="ECO:0000313" key="5">
    <source>
        <dbReference type="Proteomes" id="UP000295345"/>
    </source>
</evidence>
<comment type="caution">
    <text evidence="4">The sequence shown here is derived from an EMBL/GenBank/DDBJ whole genome shotgun (WGS) entry which is preliminary data.</text>
</comment>
<dbReference type="OrthoDB" id="7298003at2"/>
<evidence type="ECO:0000259" key="3">
    <source>
        <dbReference type="Pfam" id="PF00288"/>
    </source>
</evidence>
<reference evidence="4 5" key="1">
    <citation type="submission" date="2019-03" db="EMBL/GenBank/DDBJ databases">
        <title>Draft genome sequences of novel Actinobacteria.</title>
        <authorList>
            <person name="Sahin N."/>
            <person name="Ay H."/>
            <person name="Saygin H."/>
        </authorList>
    </citation>
    <scope>NUCLEOTIDE SEQUENCE [LARGE SCALE GENOMIC DNA]</scope>
    <source>
        <strain evidence="4 5">DSM 41900</strain>
    </source>
</reference>
<sequence>MTADTTGTGHAVPHHGELLQGVFRDGRGRTCPGLVTLPMPPELGLGSRAEFTPLPAGGPDGLTVEPPDRAKALRAARLALAACAARGIRSAGAPGAPGAGRLRLTGTVPVGLGMGSSTSDVLATIRAVTASHRVALTPPEIARLAVAAENASDPLMLDDRPALFAQREGRVLEILGDALPPAVVVGCATGGGRPVDTLSLPADAYRATDLPAFQRLRDLLRRAVAGADTALLGRVCTASATRHQRLLAKEELPDLLAIAAETGAAGVQIAHSGNVAGLLFAPELPDLPRRLDRCVRALERLGIPLTHTFTTRQTRDERVSHHVRPCRRRDRRPGPDTPRTRTGLPAL</sequence>
<proteinExistence type="predicted"/>
<feature type="domain" description="GHMP kinase N-terminal" evidence="3">
    <location>
        <begin position="83"/>
        <end position="151"/>
    </location>
</feature>
<accession>A0A4V2Y2S6</accession>
<organism evidence="4 5">
    <name type="scientific">Streptomyces hainanensis</name>
    <dbReference type="NCBI Taxonomy" id="402648"/>
    <lineage>
        <taxon>Bacteria</taxon>
        <taxon>Bacillati</taxon>
        <taxon>Actinomycetota</taxon>
        <taxon>Actinomycetes</taxon>
        <taxon>Kitasatosporales</taxon>
        <taxon>Streptomycetaceae</taxon>
        <taxon>Streptomyces</taxon>
    </lineage>
</organism>
<keyword evidence="1 4" id="KW-0808">Transferase</keyword>
<dbReference type="AlphaFoldDB" id="A0A4V2Y2S6"/>
<evidence type="ECO:0000256" key="2">
    <source>
        <dbReference type="SAM" id="MobiDB-lite"/>
    </source>
</evidence>
<feature type="region of interest" description="Disordered" evidence="2">
    <location>
        <begin position="312"/>
        <end position="347"/>
    </location>
</feature>
<keyword evidence="5" id="KW-1185">Reference proteome</keyword>
<evidence type="ECO:0000313" key="4">
    <source>
        <dbReference type="EMBL" id="TDC73825.1"/>
    </source>
</evidence>
<keyword evidence="1 4" id="KW-0418">Kinase</keyword>
<dbReference type="SUPFAM" id="SSF54211">
    <property type="entry name" value="Ribosomal protein S5 domain 2-like"/>
    <property type="match status" value="1"/>
</dbReference>
<dbReference type="InterPro" id="IPR014721">
    <property type="entry name" value="Ribsml_uS5_D2-typ_fold_subgr"/>
</dbReference>
<feature type="compositionally biased region" description="Basic residues" evidence="2">
    <location>
        <begin position="321"/>
        <end position="331"/>
    </location>
</feature>
<evidence type="ECO:0000256" key="1">
    <source>
        <dbReference type="ARBA" id="ARBA00022777"/>
    </source>
</evidence>
<protein>
    <submittedName>
        <fullName evidence="4">GHMP kinase</fullName>
    </submittedName>
</protein>
<name>A0A4V2Y2S6_9ACTN</name>